<organism evidence="2">
    <name type="scientific">Symploca sp. SIO1C4</name>
    <dbReference type="NCBI Taxonomy" id="2607765"/>
    <lineage>
        <taxon>Bacteria</taxon>
        <taxon>Bacillati</taxon>
        <taxon>Cyanobacteriota</taxon>
        <taxon>Cyanophyceae</taxon>
        <taxon>Coleofasciculales</taxon>
        <taxon>Coleofasciculaceae</taxon>
        <taxon>Symploca</taxon>
    </lineage>
</organism>
<accession>A0A6B3N6S7</accession>
<dbReference type="AlphaFoldDB" id="A0A6B3N6S7"/>
<evidence type="ECO:0000256" key="1">
    <source>
        <dbReference type="SAM" id="MobiDB-lite"/>
    </source>
</evidence>
<name>A0A6B3N6S7_9CYAN</name>
<reference evidence="2" key="1">
    <citation type="submission" date="2019-11" db="EMBL/GenBank/DDBJ databases">
        <title>Genomic insights into an expanded diversity of filamentous marine cyanobacteria reveals the extraordinary biosynthetic potential of Moorea and Okeania.</title>
        <authorList>
            <person name="Ferreira Leao T."/>
            <person name="Wang M."/>
            <person name="Moss N."/>
            <person name="Da Silva R."/>
            <person name="Sanders J."/>
            <person name="Nurk S."/>
            <person name="Gurevich A."/>
            <person name="Humphrey G."/>
            <person name="Reher R."/>
            <person name="Zhu Q."/>
            <person name="Belda-Ferre P."/>
            <person name="Glukhov E."/>
            <person name="Rex R."/>
            <person name="Dorrestein P.C."/>
            <person name="Knight R."/>
            <person name="Pevzner P."/>
            <person name="Gerwick W.H."/>
            <person name="Gerwick L."/>
        </authorList>
    </citation>
    <scope>NUCLEOTIDE SEQUENCE</scope>
    <source>
        <strain evidence="2">SIO1C4</strain>
    </source>
</reference>
<comment type="caution">
    <text evidence="2">The sequence shown here is derived from an EMBL/GenBank/DDBJ whole genome shotgun (WGS) entry which is preliminary data.</text>
</comment>
<proteinExistence type="predicted"/>
<feature type="compositionally biased region" description="Polar residues" evidence="1">
    <location>
        <begin position="256"/>
        <end position="269"/>
    </location>
</feature>
<evidence type="ECO:0000313" key="2">
    <source>
        <dbReference type="EMBL" id="NER28809.1"/>
    </source>
</evidence>
<protein>
    <submittedName>
        <fullName evidence="2">Uncharacterized protein</fullName>
    </submittedName>
</protein>
<feature type="region of interest" description="Disordered" evidence="1">
    <location>
        <begin position="214"/>
        <end position="269"/>
    </location>
</feature>
<dbReference type="EMBL" id="JAAHFQ010000264">
    <property type="protein sequence ID" value="NER28809.1"/>
    <property type="molecule type" value="Genomic_DNA"/>
</dbReference>
<gene>
    <name evidence="2" type="ORF">F6J89_14515</name>
</gene>
<feature type="compositionally biased region" description="Polar residues" evidence="1">
    <location>
        <begin position="218"/>
        <end position="230"/>
    </location>
</feature>
<sequence>MLSLSCPLFLRKIAIKIIVPPLRALLSLILLLILNTGCSQLPFSQQQLISLLPGLSSEADFKINVTPLNNKGEYQVEGTTNFPDKSRITVAAIRYLRTDNELSTELDPEPIYSILDYKDVKVNQGKWQTTLGLWKISPDGQYQETWQLENPKLGLSVEPASEVTFLATLEPTTPLSAIEQQLAKQGIRLTSSLVSNAADGQNYVQTSVVEAQIPLPTGKTTPPQTRQQDINGGWGPQYRLLPKPPNINKPERISKPRTNAPLSPEQFLQ</sequence>